<dbReference type="AlphaFoldDB" id="A0AAV1K329"/>
<protein>
    <submittedName>
        <fullName evidence="1">Uncharacterized protein</fullName>
    </submittedName>
</protein>
<dbReference type="Proteomes" id="UP001497472">
    <property type="component" value="Unassembled WGS sequence"/>
</dbReference>
<evidence type="ECO:0000313" key="1">
    <source>
        <dbReference type="EMBL" id="CAK1556195.1"/>
    </source>
</evidence>
<accession>A0AAV1K329</accession>
<comment type="caution">
    <text evidence="1">The sequence shown here is derived from an EMBL/GenBank/DDBJ whole genome shotgun (WGS) entry which is preliminary data.</text>
</comment>
<sequence length="72" mass="8083">MPLVYSREWNAQARPSGIDERSDGCMTRPRRGRRNAALRFGSAPAEITRANIMLRLWYMTCVALVSLNTGLG</sequence>
<evidence type="ECO:0000313" key="2">
    <source>
        <dbReference type="Proteomes" id="UP001497472"/>
    </source>
</evidence>
<reference evidence="1 2" key="1">
    <citation type="submission" date="2023-11" db="EMBL/GenBank/DDBJ databases">
        <authorList>
            <person name="Okamura Y."/>
        </authorList>
    </citation>
    <scope>NUCLEOTIDE SEQUENCE [LARGE SCALE GENOMIC DNA]</scope>
</reference>
<dbReference type="EMBL" id="CAVLEF010000283">
    <property type="protein sequence ID" value="CAK1556195.1"/>
    <property type="molecule type" value="Genomic_DNA"/>
</dbReference>
<keyword evidence="2" id="KW-1185">Reference proteome</keyword>
<gene>
    <name evidence="1" type="ORF">LNINA_LOCUS14959</name>
</gene>
<proteinExistence type="predicted"/>
<organism evidence="1 2">
    <name type="scientific">Leptosia nina</name>
    <dbReference type="NCBI Taxonomy" id="320188"/>
    <lineage>
        <taxon>Eukaryota</taxon>
        <taxon>Metazoa</taxon>
        <taxon>Ecdysozoa</taxon>
        <taxon>Arthropoda</taxon>
        <taxon>Hexapoda</taxon>
        <taxon>Insecta</taxon>
        <taxon>Pterygota</taxon>
        <taxon>Neoptera</taxon>
        <taxon>Endopterygota</taxon>
        <taxon>Lepidoptera</taxon>
        <taxon>Glossata</taxon>
        <taxon>Ditrysia</taxon>
        <taxon>Papilionoidea</taxon>
        <taxon>Pieridae</taxon>
        <taxon>Pierinae</taxon>
        <taxon>Leptosia</taxon>
    </lineage>
</organism>
<name>A0AAV1K329_9NEOP</name>